<dbReference type="InterPro" id="IPR039426">
    <property type="entry name" value="TonB-dep_rcpt-like"/>
</dbReference>
<dbReference type="Proteomes" id="UP000309872">
    <property type="component" value="Unassembled WGS sequence"/>
</dbReference>
<evidence type="ECO:0000259" key="11">
    <source>
        <dbReference type="Pfam" id="PF07715"/>
    </source>
</evidence>
<dbReference type="NCBIfam" id="TIGR04056">
    <property type="entry name" value="OMP_RagA_SusC"/>
    <property type="match status" value="1"/>
</dbReference>
<evidence type="ECO:0000256" key="9">
    <source>
        <dbReference type="RuleBase" id="RU003357"/>
    </source>
</evidence>
<dbReference type="Pfam" id="PF13715">
    <property type="entry name" value="CarbopepD_reg_2"/>
    <property type="match status" value="1"/>
</dbReference>
<dbReference type="AlphaFoldDB" id="A0A4U0H3E8"/>
<dbReference type="InterPro" id="IPR036942">
    <property type="entry name" value="Beta-barrel_TonB_sf"/>
</dbReference>
<keyword evidence="4 8" id="KW-0812">Transmembrane</keyword>
<dbReference type="Pfam" id="PF00593">
    <property type="entry name" value="TonB_dep_Rec_b-barrel"/>
    <property type="match status" value="1"/>
</dbReference>
<evidence type="ECO:0000256" key="6">
    <source>
        <dbReference type="ARBA" id="ARBA00023136"/>
    </source>
</evidence>
<dbReference type="RefSeq" id="WP_136821175.1">
    <property type="nucleotide sequence ID" value="NZ_BMJX01000003.1"/>
</dbReference>
<proteinExistence type="inferred from homology"/>
<evidence type="ECO:0000259" key="10">
    <source>
        <dbReference type="Pfam" id="PF00593"/>
    </source>
</evidence>
<gene>
    <name evidence="12" type="ORF">FAZ19_13215</name>
</gene>
<dbReference type="InterPro" id="IPR012910">
    <property type="entry name" value="Plug_dom"/>
</dbReference>
<dbReference type="InterPro" id="IPR037066">
    <property type="entry name" value="Plug_dom_sf"/>
</dbReference>
<feature type="domain" description="TonB-dependent receptor-like beta-barrel" evidence="10">
    <location>
        <begin position="415"/>
        <end position="791"/>
    </location>
</feature>
<keyword evidence="6 8" id="KW-0472">Membrane</keyword>
<reference evidence="12 13" key="1">
    <citation type="submission" date="2019-04" db="EMBL/GenBank/DDBJ databases">
        <title>Sphingobacterium olei sp. nov., isolated from oil-contaminated soil.</title>
        <authorList>
            <person name="Liu B."/>
        </authorList>
    </citation>
    <scope>NUCLEOTIDE SEQUENCE [LARGE SCALE GENOMIC DNA]</scope>
    <source>
        <strain evidence="12 13">Y3L14</strain>
    </source>
</reference>
<dbReference type="InterPro" id="IPR000531">
    <property type="entry name" value="Beta-barrel_TonB"/>
</dbReference>
<sequence length="1024" mass="113023">MNIFFKGGRGLCYFKPLSHLFKSKNNRSCTLFSFVLSLICVLFSDVQAQSGRTLGGVVRSAADGQPIANASVSVDKQQARTDAEGKFAILVNKPNGTIIIKHIGFTEQSVAYDEKTTSINIQLAPVDNILDEAVVIGYGITTRRLNTGSVGKISGADITNQPVSNPLSALSGRIPGVVVSQTSGVPGSRVNIEIQGRNNLNPNQSADPLFIIDGVPFAANNDATNMLGNTPLSPFALINPADIESIEVLKDADATAIYGSRGAYGVVLITTKKGSTGKTVVKAGLHRGINRVTRLVDLLNTEQYLEMRREAFSNDGVTPTVSNAPDLVLWDQHAETDWQKELIGKSASSTDAQLSVSGGSAHTQFMINGGYVRENLVFRHTKPYTRASARFNLNHTSENERFQIGLTGGYGTNSTKNTVSDLTNLTIVLPPNYPQKRDGEGNLLWEYNGIPLYYGNPFAYTEEKFESRSNALTSNLNLSYSLWQGLVAKLSAGYNTTATFTEYLAPKISKDPQYDVDGSMTTGDNKYHNWIVEPQLEYNDKLLAGSLQVLIGTTFQQTVNNRVNISALGFTADELMGSLGAATNYNLFSNESDYRYSAIFGRVNYNLKDRYILNISGRRDGSSRFSAGRKFGNFGAIGGAWIFSEERGIKDRGPFLSFGKLRASYGITGSDKIGDYQYMETWSHASTAYLNVKGLYPSGLANANFRWESNRKFSLAAELGFLKDRILLNTTYFDNRSSNQLISTPLPRITGFATIIENFPATIQNAGWELMLESHNLKGKNLDWSTNINMTIPRNKLLAFPDLDRSNFAHVYIVGKPLNLIRGYVSDGVNPETGIFTYTDLNEDGVLNIQDRIYLGTLDPKFYGGIQNSFSYRGMGLDIFMEYRKQMGRNYMSTLYSNLFVPGSLRNAPTHVLDRWQYPGDHTDIQKFSATRGTEATIAGLQFANGNNTRVFSDASFIRLKTVALNYALPGEWTSRFGVQRLQLYGRAQNLLTWTTYKGSDPEVQDVSVLPPLRTYVFGVEITL</sequence>
<organism evidence="12 13">
    <name type="scientific">Sphingobacterium alkalisoli</name>
    <dbReference type="NCBI Taxonomy" id="1874115"/>
    <lineage>
        <taxon>Bacteria</taxon>
        <taxon>Pseudomonadati</taxon>
        <taxon>Bacteroidota</taxon>
        <taxon>Sphingobacteriia</taxon>
        <taxon>Sphingobacteriales</taxon>
        <taxon>Sphingobacteriaceae</taxon>
        <taxon>Sphingobacterium</taxon>
    </lineage>
</organism>
<dbReference type="Gene3D" id="2.40.170.20">
    <property type="entry name" value="TonB-dependent receptor, beta-barrel domain"/>
    <property type="match status" value="1"/>
</dbReference>
<dbReference type="PROSITE" id="PS52016">
    <property type="entry name" value="TONB_DEPENDENT_REC_3"/>
    <property type="match status" value="1"/>
</dbReference>
<evidence type="ECO:0000256" key="8">
    <source>
        <dbReference type="PROSITE-ProRule" id="PRU01360"/>
    </source>
</evidence>
<dbReference type="InterPro" id="IPR008969">
    <property type="entry name" value="CarboxyPept-like_regulatory"/>
</dbReference>
<evidence type="ECO:0000256" key="2">
    <source>
        <dbReference type="ARBA" id="ARBA00022448"/>
    </source>
</evidence>
<evidence type="ECO:0000256" key="7">
    <source>
        <dbReference type="ARBA" id="ARBA00023237"/>
    </source>
</evidence>
<dbReference type="InterPro" id="IPR023996">
    <property type="entry name" value="TonB-dep_OMP_SusC/RagA"/>
</dbReference>
<protein>
    <submittedName>
        <fullName evidence="12">SusC/RagA family TonB-linked outer membrane protein</fullName>
    </submittedName>
</protein>
<keyword evidence="7 8" id="KW-0998">Cell outer membrane</keyword>
<comment type="subcellular location">
    <subcellularLocation>
        <location evidence="1 8">Cell outer membrane</location>
        <topology evidence="1 8">Multi-pass membrane protein</topology>
    </subcellularLocation>
</comment>
<dbReference type="OrthoDB" id="9768177at2"/>
<dbReference type="Gene3D" id="2.170.130.10">
    <property type="entry name" value="TonB-dependent receptor, plug domain"/>
    <property type="match status" value="1"/>
</dbReference>
<dbReference type="SUPFAM" id="SSF49464">
    <property type="entry name" value="Carboxypeptidase regulatory domain-like"/>
    <property type="match status" value="1"/>
</dbReference>
<keyword evidence="5 9" id="KW-0798">TonB box</keyword>
<dbReference type="GO" id="GO:0009279">
    <property type="term" value="C:cell outer membrane"/>
    <property type="evidence" value="ECO:0007669"/>
    <property type="project" value="UniProtKB-SubCell"/>
</dbReference>
<evidence type="ECO:0000256" key="4">
    <source>
        <dbReference type="ARBA" id="ARBA00022692"/>
    </source>
</evidence>
<keyword evidence="3 8" id="KW-1134">Transmembrane beta strand</keyword>
<comment type="similarity">
    <text evidence="8 9">Belongs to the TonB-dependent receptor family.</text>
</comment>
<dbReference type="NCBIfam" id="TIGR04057">
    <property type="entry name" value="SusC_RagA_signa"/>
    <property type="match status" value="1"/>
</dbReference>
<keyword evidence="2 8" id="KW-0813">Transport</keyword>
<dbReference type="Gene3D" id="2.60.40.1120">
    <property type="entry name" value="Carboxypeptidase-like, regulatory domain"/>
    <property type="match status" value="1"/>
</dbReference>
<evidence type="ECO:0000256" key="3">
    <source>
        <dbReference type="ARBA" id="ARBA00022452"/>
    </source>
</evidence>
<name>A0A4U0H3E8_9SPHI</name>
<accession>A0A4U0H3E8</accession>
<dbReference type="Pfam" id="PF07715">
    <property type="entry name" value="Plug"/>
    <property type="match status" value="1"/>
</dbReference>
<evidence type="ECO:0000256" key="5">
    <source>
        <dbReference type="ARBA" id="ARBA00023077"/>
    </source>
</evidence>
<evidence type="ECO:0000313" key="13">
    <source>
        <dbReference type="Proteomes" id="UP000309872"/>
    </source>
</evidence>
<dbReference type="SUPFAM" id="SSF56935">
    <property type="entry name" value="Porins"/>
    <property type="match status" value="1"/>
</dbReference>
<evidence type="ECO:0000313" key="12">
    <source>
        <dbReference type="EMBL" id="TJY66046.1"/>
    </source>
</evidence>
<comment type="caution">
    <text evidence="12">The sequence shown here is derived from an EMBL/GenBank/DDBJ whole genome shotgun (WGS) entry which is preliminary data.</text>
</comment>
<dbReference type="InterPro" id="IPR023997">
    <property type="entry name" value="TonB-dep_OMP_SusC/RagA_CS"/>
</dbReference>
<feature type="domain" description="TonB-dependent receptor plug" evidence="11">
    <location>
        <begin position="146"/>
        <end position="266"/>
    </location>
</feature>
<dbReference type="EMBL" id="SUKA01000003">
    <property type="protein sequence ID" value="TJY66046.1"/>
    <property type="molecule type" value="Genomic_DNA"/>
</dbReference>
<keyword evidence="13" id="KW-1185">Reference proteome</keyword>
<evidence type="ECO:0000256" key="1">
    <source>
        <dbReference type="ARBA" id="ARBA00004571"/>
    </source>
</evidence>